<feature type="transmembrane region" description="Helical" evidence="1">
    <location>
        <begin position="20"/>
        <end position="41"/>
    </location>
</feature>
<keyword evidence="1" id="KW-0812">Transmembrane</keyword>
<feature type="transmembrane region" description="Helical" evidence="1">
    <location>
        <begin position="134"/>
        <end position="156"/>
    </location>
</feature>
<organism evidence="2 3">
    <name type="scientific">Parvimonas parva</name>
    <dbReference type="NCBI Taxonomy" id="2769485"/>
    <lineage>
        <taxon>Bacteria</taxon>
        <taxon>Bacillati</taxon>
        <taxon>Bacillota</taxon>
        <taxon>Tissierellia</taxon>
        <taxon>Tissierellales</taxon>
        <taxon>Peptoniphilaceae</taxon>
        <taxon>Parvimonas</taxon>
    </lineage>
</organism>
<feature type="transmembrane region" description="Helical" evidence="1">
    <location>
        <begin position="84"/>
        <end position="102"/>
    </location>
</feature>
<dbReference type="RefSeq" id="WP_201275385.1">
    <property type="nucleotide sequence ID" value="NZ_JACVDA010000009.1"/>
</dbReference>
<keyword evidence="1" id="KW-0472">Membrane</keyword>
<dbReference type="EMBL" id="JACVDA010000009">
    <property type="protein sequence ID" value="MBK1468460.1"/>
    <property type="molecule type" value="Genomic_DNA"/>
</dbReference>
<gene>
    <name evidence="2" type="ORF">IBJ83_03910</name>
</gene>
<evidence type="ECO:0000313" key="2">
    <source>
        <dbReference type="EMBL" id="MBK1468460.1"/>
    </source>
</evidence>
<reference evidence="2 3" key="1">
    <citation type="submission" date="2020-09" db="EMBL/GenBank/DDBJ databases">
        <title>Parvimonas S3374 sp. nov.</title>
        <authorList>
            <person name="Buhl M."/>
        </authorList>
    </citation>
    <scope>NUCLEOTIDE SEQUENCE [LARGE SCALE GENOMIC DNA]</scope>
    <source>
        <strain evidence="2 3">S3374</strain>
    </source>
</reference>
<evidence type="ECO:0000256" key="1">
    <source>
        <dbReference type="SAM" id="Phobius"/>
    </source>
</evidence>
<comment type="caution">
    <text evidence="2">The sequence shown here is derived from an EMBL/GenBank/DDBJ whole genome shotgun (WGS) entry which is preliminary data.</text>
</comment>
<sequence length="190" mass="21658">MYLNYINALLKKGKKTFKDYLQVQGILVLLALITSLVAVYLMNYSGIFKAGLIMGVLEIVPIIGNGLYLCYQIVVNLIKGEAVIASNLAVLYLTILSVRLVLEPILLGRKVNFRIAIIIVLGIIFRIVGGNKGLSIIAVIIFILNTLININEIYSFEQKRKMRERKEKRLRQREMRKKYDYENVGGEYDN</sequence>
<dbReference type="Proteomes" id="UP000823123">
    <property type="component" value="Unassembled WGS sequence"/>
</dbReference>
<accession>A0ABS1C8S7</accession>
<protein>
    <submittedName>
        <fullName evidence="2">AI-2E family transporter</fullName>
    </submittedName>
</protein>
<feature type="transmembrane region" description="Helical" evidence="1">
    <location>
        <begin position="111"/>
        <end position="128"/>
    </location>
</feature>
<feature type="transmembrane region" description="Helical" evidence="1">
    <location>
        <begin position="53"/>
        <end position="78"/>
    </location>
</feature>
<proteinExistence type="predicted"/>
<keyword evidence="1" id="KW-1133">Transmembrane helix</keyword>
<evidence type="ECO:0000313" key="3">
    <source>
        <dbReference type="Proteomes" id="UP000823123"/>
    </source>
</evidence>
<name>A0ABS1C8S7_9FIRM</name>
<keyword evidence="3" id="KW-1185">Reference proteome</keyword>